<keyword evidence="4" id="KW-0186">Copper</keyword>
<dbReference type="PANTHER" id="PTHR38439">
    <property type="entry name" value="AURACYANIN-B"/>
    <property type="match status" value="1"/>
</dbReference>
<dbReference type="InterPro" id="IPR050845">
    <property type="entry name" value="Cu-binding_ET"/>
</dbReference>
<proteinExistence type="predicted"/>
<evidence type="ECO:0000256" key="2">
    <source>
        <dbReference type="ARBA" id="ARBA00022723"/>
    </source>
</evidence>
<dbReference type="Proteomes" id="UP000219452">
    <property type="component" value="Unassembled WGS sequence"/>
</dbReference>
<evidence type="ECO:0000256" key="1">
    <source>
        <dbReference type="ARBA" id="ARBA00022448"/>
    </source>
</evidence>
<feature type="domain" description="Blue (type 1) copper" evidence="7">
    <location>
        <begin position="29"/>
        <end position="137"/>
    </location>
</feature>
<dbReference type="OrthoDB" id="9814063at2"/>
<keyword evidence="6" id="KW-0732">Signal</keyword>
<keyword evidence="3" id="KW-0249">Electron transport</keyword>
<protein>
    <submittedName>
        <fullName evidence="8">Azurin</fullName>
    </submittedName>
</protein>
<feature type="region of interest" description="Disordered" evidence="5">
    <location>
        <begin position="148"/>
        <end position="172"/>
    </location>
</feature>
<feature type="signal peptide" evidence="6">
    <location>
        <begin position="1"/>
        <end position="19"/>
    </location>
</feature>
<name>A0A286GUC0_9BACT</name>
<dbReference type="GO" id="GO:0005507">
    <property type="term" value="F:copper ion binding"/>
    <property type="evidence" value="ECO:0007669"/>
    <property type="project" value="InterPro"/>
</dbReference>
<evidence type="ECO:0000256" key="5">
    <source>
        <dbReference type="SAM" id="MobiDB-lite"/>
    </source>
</evidence>
<dbReference type="PANTHER" id="PTHR38439:SF2">
    <property type="entry name" value="OUTER MEMBRANE PROTEIN H.8"/>
    <property type="match status" value="1"/>
</dbReference>
<dbReference type="InterPro" id="IPR008972">
    <property type="entry name" value="Cupredoxin"/>
</dbReference>
<keyword evidence="2" id="KW-0479">Metal-binding</keyword>
<accession>A0A286GUC0</accession>
<gene>
    <name evidence="8" type="ORF">SAMN06269250_6193</name>
</gene>
<dbReference type="Gene3D" id="2.60.40.420">
    <property type="entry name" value="Cupredoxins - blue copper proteins"/>
    <property type="match status" value="1"/>
</dbReference>
<dbReference type="GO" id="GO:0009055">
    <property type="term" value="F:electron transfer activity"/>
    <property type="evidence" value="ECO:0007669"/>
    <property type="project" value="InterPro"/>
</dbReference>
<dbReference type="EMBL" id="OCNH01000008">
    <property type="protein sequence ID" value="SOD98689.1"/>
    <property type="molecule type" value="Genomic_DNA"/>
</dbReference>
<evidence type="ECO:0000256" key="4">
    <source>
        <dbReference type="ARBA" id="ARBA00023008"/>
    </source>
</evidence>
<dbReference type="Pfam" id="PF00127">
    <property type="entry name" value="Copper-bind"/>
    <property type="match status" value="1"/>
</dbReference>
<sequence>MLRFLFQLSCLLALIPAQAQRDTVIQISATGGLQYSQKRIVVKPNTRLTLVFHNKDDMAHNLVITRPNSRLRVVEFALALGDKGASQHYIPAIDDVLAHTSSVEPGNTDSVTLKLTEGGYPFVCTFPGHGFIMYGIIYATKDVKRLPQPDQDINMPNPARTQEAAHQHHSAASGHPFPITLPAVYRTFMPDCGPAAIAVGLPGPNGGQSYVFDAGECRIRYAWSGGFVDNTEQWEGKGQLLTKVVGDIYYRDLGGFPWRVGSTVPKAQFKGYSLINRYPEFRYVMNGVEVRELVKPLARGRGLVRTFTFGPTKKTLSFINKPQPGIRVQSSVGRFQKETLIIPPGTRQVVLTMKYEVVLGARSEE</sequence>
<evidence type="ECO:0000313" key="8">
    <source>
        <dbReference type="EMBL" id="SOD98689.1"/>
    </source>
</evidence>
<evidence type="ECO:0000313" key="9">
    <source>
        <dbReference type="Proteomes" id="UP000219452"/>
    </source>
</evidence>
<dbReference type="SUPFAM" id="SSF49503">
    <property type="entry name" value="Cupredoxins"/>
    <property type="match status" value="1"/>
</dbReference>
<dbReference type="InterPro" id="IPR000923">
    <property type="entry name" value="BlueCu_1"/>
</dbReference>
<keyword evidence="9" id="KW-1185">Reference proteome</keyword>
<dbReference type="AlphaFoldDB" id="A0A286GUC0"/>
<evidence type="ECO:0000256" key="6">
    <source>
        <dbReference type="SAM" id="SignalP"/>
    </source>
</evidence>
<dbReference type="PROSITE" id="PS00196">
    <property type="entry name" value="COPPER_BLUE"/>
    <property type="match status" value="1"/>
</dbReference>
<dbReference type="InterPro" id="IPR028871">
    <property type="entry name" value="BlueCu_1_BS"/>
</dbReference>
<feature type="chain" id="PRO_5012786910" evidence="6">
    <location>
        <begin position="20"/>
        <end position="365"/>
    </location>
</feature>
<organism evidence="8 9">
    <name type="scientific">Spirosoma fluviale</name>
    <dbReference type="NCBI Taxonomy" id="1597977"/>
    <lineage>
        <taxon>Bacteria</taxon>
        <taxon>Pseudomonadati</taxon>
        <taxon>Bacteroidota</taxon>
        <taxon>Cytophagia</taxon>
        <taxon>Cytophagales</taxon>
        <taxon>Cytophagaceae</taxon>
        <taxon>Spirosoma</taxon>
    </lineage>
</organism>
<dbReference type="RefSeq" id="WP_097131582.1">
    <property type="nucleotide sequence ID" value="NZ_OCNH01000008.1"/>
</dbReference>
<reference evidence="9" key="1">
    <citation type="submission" date="2017-09" db="EMBL/GenBank/DDBJ databases">
        <authorList>
            <person name="Varghese N."/>
            <person name="Submissions S."/>
        </authorList>
    </citation>
    <scope>NUCLEOTIDE SEQUENCE [LARGE SCALE GENOMIC DNA]</scope>
    <source>
        <strain evidence="9">DSM 29961</strain>
    </source>
</reference>
<dbReference type="CDD" id="cd04233">
    <property type="entry name" value="Auracyanin"/>
    <property type="match status" value="1"/>
</dbReference>
<evidence type="ECO:0000259" key="7">
    <source>
        <dbReference type="Pfam" id="PF00127"/>
    </source>
</evidence>
<evidence type="ECO:0000256" key="3">
    <source>
        <dbReference type="ARBA" id="ARBA00022982"/>
    </source>
</evidence>
<keyword evidence="1" id="KW-0813">Transport</keyword>